<proteinExistence type="predicted"/>
<feature type="chain" id="PRO_5017397595" evidence="1">
    <location>
        <begin position="23"/>
        <end position="169"/>
    </location>
</feature>
<dbReference type="Proteomes" id="UP000242496">
    <property type="component" value="Unassembled WGS sequence"/>
</dbReference>
<sequence>MSLFTQILFLSCIFSISVPSIAGLSTSAEIMQQVQKRGVNSVVAELGESYESEKIVDSIAAGDSEWLQVAFILFPNIHPKFSKQILESLSSALINNPDEVLSLIEKYRTPAFSDICNIPPSIVSSAQQKSFINKMVSSLNKIKNSNSGKNRDSIEMCLWELERNYGDYF</sequence>
<keyword evidence="1" id="KW-0732">Signal</keyword>
<reference evidence="3" key="1">
    <citation type="submission" date="2016-10" db="EMBL/GenBank/DDBJ databases">
        <authorList>
            <person name="Varghese N."/>
            <person name="Submissions S."/>
        </authorList>
    </citation>
    <scope>NUCLEOTIDE SEQUENCE [LARGE SCALE GENOMIC DNA]</scope>
    <source>
        <strain evidence="3">DSM 18168</strain>
    </source>
</reference>
<protein>
    <submittedName>
        <fullName evidence="2">Uncharacterized protein</fullName>
    </submittedName>
</protein>
<dbReference type="EMBL" id="FPBJ01000005">
    <property type="protein sequence ID" value="SFU39883.1"/>
    <property type="molecule type" value="Genomic_DNA"/>
</dbReference>
<gene>
    <name evidence="2" type="ORF">SAMN05421784_10584</name>
</gene>
<name>A0A1I7FUN4_9GAMM</name>
<dbReference type="AlphaFoldDB" id="A0A1I7FUN4"/>
<accession>A0A1I7FUN4</accession>
<evidence type="ECO:0000313" key="3">
    <source>
        <dbReference type="Proteomes" id="UP000242496"/>
    </source>
</evidence>
<evidence type="ECO:0000313" key="2">
    <source>
        <dbReference type="EMBL" id="SFU39883.1"/>
    </source>
</evidence>
<feature type="signal peptide" evidence="1">
    <location>
        <begin position="1"/>
        <end position="22"/>
    </location>
</feature>
<organism evidence="2 3">
    <name type="scientific">Xenorhabdus koppenhoeferi</name>
    <dbReference type="NCBI Taxonomy" id="351659"/>
    <lineage>
        <taxon>Bacteria</taxon>
        <taxon>Pseudomonadati</taxon>
        <taxon>Pseudomonadota</taxon>
        <taxon>Gammaproteobacteria</taxon>
        <taxon>Enterobacterales</taxon>
        <taxon>Morganellaceae</taxon>
        <taxon>Xenorhabdus</taxon>
    </lineage>
</organism>
<dbReference type="OrthoDB" id="6444367at2"/>
<dbReference type="RefSeq" id="WP_092548663.1">
    <property type="nucleotide sequence ID" value="NZ_FPBJ01000005.1"/>
</dbReference>
<keyword evidence="3" id="KW-1185">Reference proteome</keyword>
<evidence type="ECO:0000256" key="1">
    <source>
        <dbReference type="SAM" id="SignalP"/>
    </source>
</evidence>